<evidence type="ECO:0000313" key="8">
    <source>
        <dbReference type="Proteomes" id="UP000827889"/>
    </source>
</evidence>
<evidence type="ECO:0000256" key="5">
    <source>
        <dbReference type="ARBA" id="ARBA00023136"/>
    </source>
</evidence>
<feature type="transmembrane region" description="Helical" evidence="6">
    <location>
        <begin position="313"/>
        <end position="332"/>
    </location>
</feature>
<evidence type="ECO:0000256" key="3">
    <source>
        <dbReference type="ARBA" id="ARBA00022692"/>
    </source>
</evidence>
<dbReference type="InterPro" id="IPR030184">
    <property type="entry name" value="WAT1-related"/>
</dbReference>
<dbReference type="InterPro" id="IPR037185">
    <property type="entry name" value="EmrE-like"/>
</dbReference>
<keyword evidence="3 6" id="KW-0812">Transmembrane</keyword>
<feature type="transmembrane region" description="Helical" evidence="6">
    <location>
        <begin position="287"/>
        <end position="307"/>
    </location>
</feature>
<comment type="similarity">
    <text evidence="2 6">Belongs to the drug/metabolite transporter (DMT) superfamily. Plant drug/metabolite exporter (P-DME) (TC 2.A.7.4) family.</text>
</comment>
<dbReference type="RefSeq" id="XP_030521602.1">
    <property type="nucleotide sequence ID" value="XM_030665742.2"/>
</dbReference>
<feature type="transmembrane region" description="Helical" evidence="6">
    <location>
        <begin position="106"/>
        <end position="127"/>
    </location>
</feature>
<evidence type="ECO:0000256" key="1">
    <source>
        <dbReference type="ARBA" id="ARBA00004141"/>
    </source>
</evidence>
<organism evidence="8 9">
    <name type="scientific">Rhodamnia argentea</name>
    <dbReference type="NCBI Taxonomy" id="178133"/>
    <lineage>
        <taxon>Eukaryota</taxon>
        <taxon>Viridiplantae</taxon>
        <taxon>Streptophyta</taxon>
        <taxon>Embryophyta</taxon>
        <taxon>Tracheophyta</taxon>
        <taxon>Spermatophyta</taxon>
        <taxon>Magnoliopsida</taxon>
        <taxon>eudicotyledons</taxon>
        <taxon>Gunneridae</taxon>
        <taxon>Pentapetalae</taxon>
        <taxon>rosids</taxon>
        <taxon>malvids</taxon>
        <taxon>Myrtales</taxon>
        <taxon>Myrtaceae</taxon>
        <taxon>Myrtoideae</taxon>
        <taxon>Myrteae</taxon>
        <taxon>Australasian group</taxon>
        <taxon>Rhodamnia</taxon>
    </lineage>
</organism>
<feature type="transmembrane region" description="Helical" evidence="6">
    <location>
        <begin position="139"/>
        <end position="159"/>
    </location>
</feature>
<evidence type="ECO:0000313" key="9">
    <source>
        <dbReference type="RefSeq" id="XP_030521602.1"/>
    </source>
</evidence>
<keyword evidence="5 6" id="KW-0472">Membrane</keyword>
<evidence type="ECO:0000259" key="7">
    <source>
        <dbReference type="Pfam" id="PF00892"/>
    </source>
</evidence>
<comment type="subcellular location">
    <subcellularLocation>
        <location evidence="1 6">Membrane</location>
        <topology evidence="1 6">Multi-pass membrane protein</topology>
    </subcellularLocation>
</comment>
<protein>
    <recommendedName>
        <fullName evidence="6">WAT1-related protein</fullName>
    </recommendedName>
</protein>
<dbReference type="AlphaFoldDB" id="A0A8B8NGK2"/>
<dbReference type="GO" id="GO:0022857">
    <property type="term" value="F:transmembrane transporter activity"/>
    <property type="evidence" value="ECO:0007669"/>
    <property type="project" value="InterPro"/>
</dbReference>
<feature type="domain" description="EamA" evidence="7">
    <location>
        <begin position="18"/>
        <end position="146"/>
    </location>
</feature>
<evidence type="ECO:0000256" key="4">
    <source>
        <dbReference type="ARBA" id="ARBA00022989"/>
    </source>
</evidence>
<dbReference type="InterPro" id="IPR000620">
    <property type="entry name" value="EamA_dom"/>
</dbReference>
<dbReference type="Proteomes" id="UP000827889">
    <property type="component" value="Chromosome 2"/>
</dbReference>
<sequence length="388" mass="42024">MGEIGAFWSGLKRVKPYLAMVSLQFGYAGMYIITLVSLNHGMNHYVLAVYRHVVATLVIAPFAFVLERKIRPKLTLPIFLRIMALGFLEPVLDQNLYYVGMKSTSATFASATVNVLPAITFIMALVFRLERVNVKKIQSLAKVIGTAVTVGGAMVMTLYKGPIVDIVRSGGTSHHHAGGGTANGSADPHWVTGTLMLLGSCCGWSGFFILQSFTLKKYPAELSLTALICLMGTVEGAAVTLVMEHDMSVWQIGWDSRLVAAVYTGVVCSGIAYYVQGVVIREKGPVFVTSFSPLCMIITAALGAIVLAEKIHLGSIIGAIFIVFGLYTVAWGKSKDHRAESTPLIPDEKVSTSELPITDVRSSNGEHRVYKQVDIPTIPGKNHLQQES</sequence>
<accession>A0A8B8NGK2</accession>
<keyword evidence="8" id="KW-1185">Reference proteome</keyword>
<dbReference type="PANTHER" id="PTHR31218">
    <property type="entry name" value="WAT1-RELATED PROTEIN"/>
    <property type="match status" value="1"/>
</dbReference>
<dbReference type="GeneID" id="115734803"/>
<reference evidence="9" key="2">
    <citation type="submission" date="2025-08" db="UniProtKB">
        <authorList>
            <consortium name="RefSeq"/>
        </authorList>
    </citation>
    <scope>IDENTIFICATION</scope>
    <source>
        <tissue evidence="9">Leaf</tissue>
    </source>
</reference>
<feature type="transmembrane region" description="Helical" evidence="6">
    <location>
        <begin position="258"/>
        <end position="275"/>
    </location>
</feature>
<dbReference type="GO" id="GO:0016020">
    <property type="term" value="C:membrane"/>
    <property type="evidence" value="ECO:0007669"/>
    <property type="project" value="UniProtKB-SubCell"/>
</dbReference>
<dbReference type="KEGG" id="rarg:115734803"/>
<feature type="domain" description="EamA" evidence="7">
    <location>
        <begin position="192"/>
        <end position="329"/>
    </location>
</feature>
<evidence type="ECO:0000256" key="6">
    <source>
        <dbReference type="RuleBase" id="RU363077"/>
    </source>
</evidence>
<name>A0A8B8NGK2_9MYRT</name>
<keyword evidence="4 6" id="KW-1133">Transmembrane helix</keyword>
<dbReference type="SUPFAM" id="SSF103481">
    <property type="entry name" value="Multidrug resistance efflux transporter EmrE"/>
    <property type="match status" value="2"/>
</dbReference>
<feature type="transmembrane region" description="Helical" evidence="6">
    <location>
        <begin position="17"/>
        <end position="38"/>
    </location>
</feature>
<feature type="transmembrane region" description="Helical" evidence="6">
    <location>
        <begin position="44"/>
        <end position="66"/>
    </location>
</feature>
<dbReference type="OrthoDB" id="1728340at2759"/>
<evidence type="ECO:0000256" key="2">
    <source>
        <dbReference type="ARBA" id="ARBA00007635"/>
    </source>
</evidence>
<feature type="transmembrane region" description="Helical" evidence="6">
    <location>
        <begin position="190"/>
        <end position="210"/>
    </location>
</feature>
<dbReference type="Pfam" id="PF00892">
    <property type="entry name" value="EamA"/>
    <property type="match status" value="2"/>
</dbReference>
<gene>
    <name evidence="9" type="primary">LOC115734803</name>
</gene>
<proteinExistence type="inferred from homology"/>
<reference evidence="8" key="1">
    <citation type="submission" date="2025-05" db="UniProtKB">
        <authorList>
            <consortium name="RefSeq"/>
        </authorList>
    </citation>
    <scope>NUCLEOTIDE SEQUENCE [LARGE SCALE GENOMIC DNA]</scope>
</reference>
<feature type="transmembrane region" description="Helical" evidence="6">
    <location>
        <begin position="222"/>
        <end position="243"/>
    </location>
</feature>